<reference evidence="1 2" key="1">
    <citation type="submission" date="2020-08" db="EMBL/GenBank/DDBJ databases">
        <title>Bridging the membrane lipid divide: bacteria of the FCB group superphylum have the potential to synthesize archaeal ether lipids.</title>
        <authorList>
            <person name="Villanueva L."/>
            <person name="Von Meijenfeldt F.A.B."/>
            <person name="Westbye A.B."/>
            <person name="Yadav S."/>
            <person name="Hopmans E.C."/>
            <person name="Dutilh B.E."/>
            <person name="Sinninghe Damste J.S."/>
        </authorList>
    </citation>
    <scope>NUCLEOTIDE SEQUENCE [LARGE SCALE GENOMIC DNA]</scope>
    <source>
        <strain evidence="1">NIOZ-UU36</strain>
    </source>
</reference>
<dbReference type="PANTHER" id="PTHR37560">
    <property type="entry name" value="UPF0210 PROTEIN SPR0218"/>
    <property type="match status" value="1"/>
</dbReference>
<dbReference type="Pfam" id="PF05167">
    <property type="entry name" value="DUF711"/>
    <property type="match status" value="1"/>
</dbReference>
<gene>
    <name evidence="1" type="ORF">H8E29_01355</name>
</gene>
<protein>
    <submittedName>
        <fullName evidence="1">DUF711 family protein</fullName>
    </submittedName>
</protein>
<accession>A0A8J6NHS9</accession>
<evidence type="ECO:0000313" key="2">
    <source>
        <dbReference type="Proteomes" id="UP000614469"/>
    </source>
</evidence>
<dbReference type="SUPFAM" id="SSF51998">
    <property type="entry name" value="PFL-like glycyl radical enzymes"/>
    <property type="match status" value="1"/>
</dbReference>
<dbReference type="Gene3D" id="3.20.70.20">
    <property type="match status" value="1"/>
</dbReference>
<dbReference type="PANTHER" id="PTHR37560:SF2">
    <property type="entry name" value="DUF711 DOMAIN-CONTAINING PROTEIN"/>
    <property type="match status" value="1"/>
</dbReference>
<evidence type="ECO:0000313" key="1">
    <source>
        <dbReference type="EMBL" id="MBC8333887.1"/>
    </source>
</evidence>
<proteinExistence type="predicted"/>
<dbReference type="Proteomes" id="UP000614469">
    <property type="component" value="Unassembled WGS sequence"/>
</dbReference>
<dbReference type="EMBL" id="JACNJN010000029">
    <property type="protein sequence ID" value="MBC8333887.1"/>
    <property type="molecule type" value="Genomic_DNA"/>
</dbReference>
<dbReference type="AlphaFoldDB" id="A0A8J6NHS9"/>
<sequence length="400" mass="42431">MKIRSITYFFNPDWPLNEAKLRVADEFLRNAKSAYQGAGYEVQTTRLATPSFTQILGKAKLDETPALANQLASAMENMDAEYASLGPALPEMPQSYAVIPEAIEASENIFFSGEMASAKKGISMTALKACAEVIVRAATLSPDGFANLRFTALANVPAGGPFFPAAYHDGGAPAFALALEAADLAVDAFDGQRTVDEGRKKLIKSLESHGKKLTQVADSLNHRFLGLDFSLAPFPDDAISLGGAMEGFGIPKVGQHGSLAAAAILAESIQRADFPHTGFNGMMMPVLEDSILAQRAAEGSLTVKDLLLYSAVCGTGLDTVPLAGDVSRGQIAALLLDIAVMSLRLAKPLTARLMPIPGKQAGDRTEFDFAFFANSRVMALDAVGLDLPFAGDEVIKIQSR</sequence>
<name>A0A8J6NHS9_9CHLR</name>
<dbReference type="InterPro" id="IPR007841">
    <property type="entry name" value="UPF0210"/>
</dbReference>
<organism evidence="1 2">
    <name type="scientific">Candidatus Desulfolinea nitratireducens</name>
    <dbReference type="NCBI Taxonomy" id="2841698"/>
    <lineage>
        <taxon>Bacteria</taxon>
        <taxon>Bacillati</taxon>
        <taxon>Chloroflexota</taxon>
        <taxon>Anaerolineae</taxon>
        <taxon>Anaerolineales</taxon>
        <taxon>Anaerolineales incertae sedis</taxon>
        <taxon>Candidatus Desulfolinea</taxon>
    </lineage>
</organism>
<comment type="caution">
    <text evidence="1">The sequence shown here is derived from an EMBL/GenBank/DDBJ whole genome shotgun (WGS) entry which is preliminary data.</text>
</comment>